<reference evidence="5" key="1">
    <citation type="submission" date="2021-06" db="EMBL/GenBank/DDBJ databases">
        <authorList>
            <person name="Szabo G."/>
        </authorList>
    </citation>
    <scope>NUCLEOTIDE SEQUENCE</scope>
    <source>
        <strain evidence="5">MYVALT</strain>
    </source>
</reference>
<keyword evidence="2 3" id="KW-0472">Membrane</keyword>
<dbReference type="HAMAP" id="MF_00994">
    <property type="entry name" value="LPS_assembly_LapB"/>
    <property type="match status" value="1"/>
</dbReference>
<dbReference type="GO" id="GO:0009898">
    <property type="term" value="C:cytoplasmic side of plasma membrane"/>
    <property type="evidence" value="ECO:0007669"/>
    <property type="project" value="UniProtKB-UniRule"/>
</dbReference>
<evidence type="ECO:0000313" key="5">
    <source>
        <dbReference type="EMBL" id="CAG7598182.1"/>
    </source>
</evidence>
<keyword evidence="2" id="KW-0677">Repeat</keyword>
<evidence type="ECO:0000256" key="3">
    <source>
        <dbReference type="SAM" id="Phobius"/>
    </source>
</evidence>
<evidence type="ECO:0000256" key="1">
    <source>
        <dbReference type="ARBA" id="ARBA00022723"/>
    </source>
</evidence>
<feature type="topological domain" description="Cytoplasmic" evidence="2">
    <location>
        <begin position="23"/>
        <end position="388"/>
    </location>
</feature>
<keyword evidence="2 3" id="KW-0812">Transmembrane</keyword>
<feature type="domain" description="LapB rubredoxin metal binding" evidence="4">
    <location>
        <begin position="354"/>
        <end position="378"/>
    </location>
</feature>
<name>A0A916NEQ2_9BURK</name>
<evidence type="ECO:0000259" key="4">
    <source>
        <dbReference type="Pfam" id="PF18073"/>
    </source>
</evidence>
<keyword evidence="1 2" id="KW-0479">Metal-binding</keyword>
<dbReference type="GO" id="GO:0005506">
    <property type="term" value="F:iron ion binding"/>
    <property type="evidence" value="ECO:0007669"/>
    <property type="project" value="UniProtKB-UniRule"/>
</dbReference>
<dbReference type="NCBIfam" id="NF008755">
    <property type="entry name" value="PRK11788.1-3"/>
    <property type="match status" value="1"/>
</dbReference>
<comment type="subcellular location">
    <subcellularLocation>
        <location evidence="2">Cell inner membrane</location>
        <topology evidence="2">Single-pass membrane protein</topology>
        <orientation evidence="2">Cytoplasmic side</orientation>
    </subcellularLocation>
</comment>
<protein>
    <recommendedName>
        <fullName evidence="2">Lipopolysaccharide assembly protein B</fullName>
    </recommendedName>
</protein>
<accession>A0A916NEQ2</accession>
<keyword evidence="2" id="KW-1003">Cell membrane</keyword>
<dbReference type="Proteomes" id="UP000693996">
    <property type="component" value="Chromosome"/>
</dbReference>
<proteinExistence type="inferred from homology"/>
<gene>
    <name evidence="2 5" type="primary">lapB</name>
    <name evidence="5" type="ORF">MYVALT_G_02450</name>
</gene>
<keyword evidence="2" id="KW-0408">Iron</keyword>
<feature type="binding site" evidence="2">
    <location>
        <position position="356"/>
    </location>
    <ligand>
        <name>Fe cation</name>
        <dbReference type="ChEBI" id="CHEBI:24875"/>
    </ligand>
</feature>
<dbReference type="EMBL" id="OU343031">
    <property type="protein sequence ID" value="CAG7598182.1"/>
    <property type="molecule type" value="Genomic_DNA"/>
</dbReference>
<comment type="similarity">
    <text evidence="2">Belongs to the LapB family.</text>
</comment>
<feature type="binding site" evidence="2">
    <location>
        <position position="370"/>
    </location>
    <ligand>
        <name>Fe cation</name>
        <dbReference type="ChEBI" id="CHEBI:24875"/>
    </ligand>
</feature>
<dbReference type="Pfam" id="PF18073">
    <property type="entry name" value="Zn_ribbon_LapB"/>
    <property type="match status" value="1"/>
</dbReference>
<keyword evidence="2" id="KW-0802">TPR repeat</keyword>
<feature type="binding site" evidence="2">
    <location>
        <position position="359"/>
    </location>
    <ligand>
        <name>Fe cation</name>
        <dbReference type="ChEBI" id="CHEBI:24875"/>
    </ligand>
</feature>
<keyword evidence="6" id="KW-1185">Reference proteome</keyword>
<dbReference type="GO" id="GO:0008653">
    <property type="term" value="P:lipopolysaccharide metabolic process"/>
    <property type="evidence" value="ECO:0007669"/>
    <property type="project" value="InterPro"/>
</dbReference>
<keyword evidence="2 3" id="KW-1133">Transmembrane helix</keyword>
<sequence>MDLAFWWLLIITVVFMLGWAAARYNLRYLRSKSENLLSSCFKGLNFLLNKKPDQTIDTFIEAVKLHPEITELHFALGNLFRQRGAIDCAIQMHQNLLLRADLRPNERHHTLYELGQDFLKAGLLDRAEEAFQRLYGSEYALSALQALLTIFEIEKEWHKAIVVAQQIEAMGILPLRKEISQFYCELTQEALQYKKIDNARIALKQALCSNPKNIRVTLLSGDIEIACNKPVQAINYWRQIEQQNPAYLLLVAHKLMQAYTAIGQSQKGVALLAHYVEAYYSSDLLDVAYQHIAELSGIDSAHALIRVKMQQSPNLVAMQRLLEAQIMIAEEPYKSELELMRTLIRRHAKNMPRYMCQNCSFQAKLFYWRCPSCGGWETYIPQRIEPIN</sequence>
<dbReference type="AlphaFoldDB" id="A0A916NEQ2"/>
<feature type="binding site" evidence="2">
    <location>
        <position position="373"/>
    </location>
    <ligand>
        <name>Fe cation</name>
        <dbReference type="ChEBI" id="CHEBI:24875"/>
    </ligand>
</feature>
<evidence type="ECO:0000313" key="6">
    <source>
        <dbReference type="Proteomes" id="UP000693996"/>
    </source>
</evidence>
<evidence type="ECO:0000256" key="2">
    <source>
        <dbReference type="HAMAP-Rule" id="MF_00994"/>
    </source>
</evidence>
<organism evidence="5 6">
    <name type="scientific">Candidatus Vallotiella hemipterorum</name>
    <dbReference type="NCBI Taxonomy" id="1177213"/>
    <lineage>
        <taxon>Bacteria</taxon>
        <taxon>Pseudomonadati</taxon>
        <taxon>Pseudomonadota</taxon>
        <taxon>Betaproteobacteria</taxon>
        <taxon>Burkholderiales</taxon>
        <taxon>Burkholderiaceae</taxon>
        <taxon>Candidatus Vallotiella</taxon>
    </lineage>
</organism>
<dbReference type="KEGG" id="vtr:MYVALT_G_02450"/>
<comment type="function">
    <text evidence="2">Modulates cellular lipopolysaccharide (LPS) levels by regulating LpxC, which is involved in lipid A biosynthesis. May act by modulating the proteolytic activity of FtsH towards LpxC. May also coordinate assembly of proteins involved in LPS synthesis at the plasma membrane.</text>
</comment>
<dbReference type="InterPro" id="IPR030865">
    <property type="entry name" value="LapB"/>
</dbReference>
<dbReference type="InterPro" id="IPR041166">
    <property type="entry name" value="Rubredoxin_2"/>
</dbReference>
<keyword evidence="2" id="KW-0997">Cell inner membrane</keyword>
<dbReference type="GO" id="GO:0046890">
    <property type="term" value="P:regulation of lipid biosynthetic process"/>
    <property type="evidence" value="ECO:0007669"/>
    <property type="project" value="UniProtKB-UniRule"/>
</dbReference>
<feature type="transmembrane region" description="Helical" evidence="3">
    <location>
        <begin position="6"/>
        <end position="26"/>
    </location>
</feature>
<dbReference type="RefSeq" id="WP_216796544.1">
    <property type="nucleotide sequence ID" value="NZ_OU343031.1"/>
</dbReference>